<dbReference type="Gene3D" id="3.40.630.30">
    <property type="match status" value="1"/>
</dbReference>
<proteinExistence type="predicted"/>
<dbReference type="PROSITE" id="PS51186">
    <property type="entry name" value="GNAT"/>
    <property type="match status" value="1"/>
</dbReference>
<evidence type="ECO:0000313" key="2">
    <source>
        <dbReference type="EMBL" id="MDK3019735.1"/>
    </source>
</evidence>
<protein>
    <submittedName>
        <fullName evidence="2">GNAT family N-acetyltransferase</fullName>
        <ecNumber evidence="2">2.3.1.-</ecNumber>
    </submittedName>
</protein>
<accession>A0ABT7F542</accession>
<dbReference type="EMBL" id="JASNJD010000017">
    <property type="protein sequence ID" value="MDK3019735.1"/>
    <property type="molecule type" value="Genomic_DNA"/>
</dbReference>
<evidence type="ECO:0000259" key="1">
    <source>
        <dbReference type="PROSITE" id="PS51186"/>
    </source>
</evidence>
<keyword evidence="2" id="KW-0012">Acyltransferase</keyword>
<gene>
    <name evidence="2" type="ORF">QO033_18805</name>
</gene>
<dbReference type="InterPro" id="IPR000182">
    <property type="entry name" value="GNAT_dom"/>
</dbReference>
<comment type="caution">
    <text evidence="2">The sequence shown here is derived from an EMBL/GenBank/DDBJ whole genome shotgun (WGS) entry which is preliminary data.</text>
</comment>
<dbReference type="Proteomes" id="UP001243757">
    <property type="component" value="Unassembled WGS sequence"/>
</dbReference>
<keyword evidence="2" id="KW-0808">Transferase</keyword>
<dbReference type="GO" id="GO:0016746">
    <property type="term" value="F:acyltransferase activity"/>
    <property type="evidence" value="ECO:0007669"/>
    <property type="project" value="UniProtKB-KW"/>
</dbReference>
<sequence>MPDVTLAPLPRDRLDLIAHLSLPPEQHQFAFPPVTAMARADGQRDGHMILEGDAVVGFFGIDPGYAEAHDFAEAGSIGLRMFSIDHRAQGRGIATAASRALQPYLRAQYPGVAICYLTVNHRNPHAKSAYLKGGFVDIGADYLGGASGPQHILRLALSDPAG</sequence>
<dbReference type="SUPFAM" id="SSF55729">
    <property type="entry name" value="Acyl-CoA N-acyltransferases (Nat)"/>
    <property type="match status" value="1"/>
</dbReference>
<keyword evidence="3" id="KW-1185">Reference proteome</keyword>
<name>A0ABT7F542_9RHOB</name>
<dbReference type="EC" id="2.3.1.-" evidence="2"/>
<reference evidence="2 3" key="1">
    <citation type="submission" date="2023-05" db="EMBL/GenBank/DDBJ databases">
        <title>Pseudodonghicola sp. nov.</title>
        <authorList>
            <person name="Huang J."/>
        </authorList>
    </citation>
    <scope>NUCLEOTIDE SEQUENCE [LARGE SCALE GENOMIC DNA]</scope>
    <source>
        <strain evidence="2 3">IC7</strain>
    </source>
</reference>
<evidence type="ECO:0000313" key="3">
    <source>
        <dbReference type="Proteomes" id="UP001243757"/>
    </source>
</evidence>
<feature type="domain" description="N-acetyltransferase" evidence="1">
    <location>
        <begin position="4"/>
        <end position="160"/>
    </location>
</feature>
<dbReference type="Pfam" id="PF00583">
    <property type="entry name" value="Acetyltransf_1"/>
    <property type="match status" value="1"/>
</dbReference>
<organism evidence="2 3">
    <name type="scientific">Pseudodonghicola flavimaris</name>
    <dbReference type="NCBI Taxonomy" id="3050036"/>
    <lineage>
        <taxon>Bacteria</taxon>
        <taxon>Pseudomonadati</taxon>
        <taxon>Pseudomonadota</taxon>
        <taxon>Alphaproteobacteria</taxon>
        <taxon>Rhodobacterales</taxon>
        <taxon>Paracoccaceae</taxon>
        <taxon>Pseudodonghicola</taxon>
    </lineage>
</organism>
<dbReference type="InterPro" id="IPR016181">
    <property type="entry name" value="Acyl_CoA_acyltransferase"/>
</dbReference>
<dbReference type="RefSeq" id="WP_284482507.1">
    <property type="nucleotide sequence ID" value="NZ_JASNJD010000017.1"/>
</dbReference>